<dbReference type="GO" id="GO:0000271">
    <property type="term" value="P:polysaccharide biosynthetic process"/>
    <property type="evidence" value="ECO:0007669"/>
    <property type="project" value="InterPro"/>
</dbReference>
<dbReference type="Gene3D" id="3.90.550.10">
    <property type="entry name" value="Spore Coat Polysaccharide Biosynthesis Protein SpsA, Chain A"/>
    <property type="match status" value="1"/>
</dbReference>
<dbReference type="InterPro" id="IPR035518">
    <property type="entry name" value="DPG_synthase"/>
</dbReference>
<evidence type="ECO:0000256" key="8">
    <source>
        <dbReference type="ARBA" id="ARBA00022692"/>
    </source>
</evidence>
<keyword evidence="8 14" id="KW-0812">Transmembrane</keyword>
<evidence type="ECO:0000256" key="3">
    <source>
        <dbReference type="ARBA" id="ARBA00004922"/>
    </source>
</evidence>
<dbReference type="CDD" id="cd04188">
    <property type="entry name" value="DPG_synthase"/>
    <property type="match status" value="1"/>
</dbReference>
<keyword evidence="9" id="KW-0256">Endoplasmic reticulum</keyword>
<feature type="domain" description="GtrA/DPMS transmembrane" evidence="16">
    <location>
        <begin position="249"/>
        <end position="367"/>
    </location>
</feature>
<reference evidence="17 18" key="1">
    <citation type="submission" date="2018-09" db="EMBL/GenBank/DDBJ databases">
        <title>YIM 75507 draft genome.</title>
        <authorList>
            <person name="Tang S."/>
            <person name="Feng Y."/>
        </authorList>
    </citation>
    <scope>NUCLEOTIDE SEQUENCE [LARGE SCALE GENOMIC DNA]</scope>
    <source>
        <strain evidence="17 18">YIM 75507</strain>
    </source>
</reference>
<dbReference type="EC" id="2.4.1.117" evidence="5"/>
<dbReference type="Pfam" id="PF04138">
    <property type="entry name" value="GtrA_DPMS_TM"/>
    <property type="match status" value="1"/>
</dbReference>
<protein>
    <recommendedName>
        <fullName evidence="5">dolichyl-phosphate beta-glucosyltransferase</fullName>
        <ecNumber evidence="5">2.4.1.117</ecNumber>
    </recommendedName>
</protein>
<proteinExistence type="inferred from homology"/>
<evidence type="ECO:0000256" key="4">
    <source>
        <dbReference type="ARBA" id="ARBA00006739"/>
    </source>
</evidence>
<evidence type="ECO:0000259" key="16">
    <source>
        <dbReference type="Pfam" id="PF04138"/>
    </source>
</evidence>
<evidence type="ECO:0000256" key="11">
    <source>
        <dbReference type="ARBA" id="ARBA00022989"/>
    </source>
</evidence>
<dbReference type="GO" id="GO:0016020">
    <property type="term" value="C:membrane"/>
    <property type="evidence" value="ECO:0007669"/>
    <property type="project" value="UniProtKB-SubCell"/>
</dbReference>
<evidence type="ECO:0000256" key="6">
    <source>
        <dbReference type="ARBA" id="ARBA00022676"/>
    </source>
</evidence>
<dbReference type="RefSeq" id="WP_119929186.1">
    <property type="nucleotide sequence ID" value="NZ_QZEY01000012.1"/>
</dbReference>
<organism evidence="17 18">
    <name type="scientific">Bailinhaonella thermotolerans</name>
    <dbReference type="NCBI Taxonomy" id="1070861"/>
    <lineage>
        <taxon>Bacteria</taxon>
        <taxon>Bacillati</taxon>
        <taxon>Actinomycetota</taxon>
        <taxon>Actinomycetes</taxon>
        <taxon>Streptosporangiales</taxon>
        <taxon>Streptosporangiaceae</taxon>
        <taxon>Bailinhaonella</taxon>
    </lineage>
</organism>
<comment type="catalytic activity">
    <reaction evidence="13">
        <text>a di-trans,poly-cis-dolichyl phosphate + UDP-alpha-D-glucose = a di-trans,poly-cis-dolichyl beta-D-glucosyl phosphate + UDP</text>
        <dbReference type="Rhea" id="RHEA:15401"/>
        <dbReference type="Rhea" id="RHEA-COMP:19498"/>
        <dbReference type="Rhea" id="RHEA-COMP:19502"/>
        <dbReference type="ChEBI" id="CHEBI:57525"/>
        <dbReference type="ChEBI" id="CHEBI:57683"/>
        <dbReference type="ChEBI" id="CHEBI:58223"/>
        <dbReference type="ChEBI" id="CHEBI:58885"/>
        <dbReference type="EC" id="2.4.1.117"/>
    </reaction>
    <physiologicalReaction direction="left-to-right" evidence="13">
        <dbReference type="Rhea" id="RHEA:15402"/>
    </physiologicalReaction>
</comment>
<dbReference type="OrthoDB" id="2369748at2"/>
<dbReference type="Pfam" id="PF00535">
    <property type="entry name" value="Glycos_transf_2"/>
    <property type="match status" value="1"/>
</dbReference>
<comment type="pathway">
    <text evidence="3">Protein modification; protein glycosylation.</text>
</comment>
<comment type="similarity">
    <text evidence="4">Belongs to the glycosyltransferase 2 family.</text>
</comment>
<evidence type="ECO:0000313" key="17">
    <source>
        <dbReference type="EMBL" id="RJL26456.1"/>
    </source>
</evidence>
<dbReference type="AlphaFoldDB" id="A0A3A4AB44"/>
<dbReference type="SUPFAM" id="SSF53448">
    <property type="entry name" value="Nucleotide-diphospho-sugar transferases"/>
    <property type="match status" value="1"/>
</dbReference>
<dbReference type="GO" id="GO:0004581">
    <property type="term" value="F:dolichyl-phosphate beta-glucosyltransferase activity"/>
    <property type="evidence" value="ECO:0007669"/>
    <property type="project" value="UniProtKB-EC"/>
</dbReference>
<evidence type="ECO:0000256" key="10">
    <source>
        <dbReference type="ARBA" id="ARBA00022968"/>
    </source>
</evidence>
<evidence type="ECO:0000256" key="14">
    <source>
        <dbReference type="SAM" id="Phobius"/>
    </source>
</evidence>
<dbReference type="InterPro" id="IPR007267">
    <property type="entry name" value="GtrA_DPMS_TM"/>
</dbReference>
<comment type="subcellular location">
    <subcellularLocation>
        <location evidence="2">Endoplasmic reticulum membrane</location>
        <topology evidence="2">Single-pass membrane protein</topology>
    </subcellularLocation>
    <subcellularLocation>
        <location evidence="1">Membrane</location>
        <topology evidence="1">Multi-pass membrane protein</topology>
    </subcellularLocation>
</comment>
<accession>A0A3A4AB44</accession>
<evidence type="ECO:0000256" key="12">
    <source>
        <dbReference type="ARBA" id="ARBA00023136"/>
    </source>
</evidence>
<dbReference type="EMBL" id="QZEY01000012">
    <property type="protein sequence ID" value="RJL26456.1"/>
    <property type="molecule type" value="Genomic_DNA"/>
</dbReference>
<keyword evidence="7 17" id="KW-0808">Transferase</keyword>
<name>A0A3A4AB44_9ACTN</name>
<keyword evidence="11 14" id="KW-1133">Transmembrane helix</keyword>
<evidence type="ECO:0000256" key="13">
    <source>
        <dbReference type="ARBA" id="ARBA00045097"/>
    </source>
</evidence>
<evidence type="ECO:0000256" key="7">
    <source>
        <dbReference type="ARBA" id="ARBA00022679"/>
    </source>
</evidence>
<feature type="domain" description="Glycosyltransferase 2-like" evidence="15">
    <location>
        <begin position="14"/>
        <end position="179"/>
    </location>
</feature>
<evidence type="ECO:0000259" key="15">
    <source>
        <dbReference type="Pfam" id="PF00535"/>
    </source>
</evidence>
<keyword evidence="10" id="KW-0735">Signal-anchor</keyword>
<evidence type="ECO:0000256" key="9">
    <source>
        <dbReference type="ARBA" id="ARBA00022824"/>
    </source>
</evidence>
<dbReference type="Proteomes" id="UP000265768">
    <property type="component" value="Unassembled WGS sequence"/>
</dbReference>
<comment type="caution">
    <text evidence="17">The sequence shown here is derived from an EMBL/GenBank/DDBJ whole genome shotgun (WGS) entry which is preliminary data.</text>
</comment>
<dbReference type="PANTHER" id="PTHR10859:SF91">
    <property type="entry name" value="DOLICHYL-PHOSPHATE BETA-GLUCOSYLTRANSFERASE"/>
    <property type="match status" value="1"/>
</dbReference>
<feature type="transmembrane region" description="Helical" evidence="14">
    <location>
        <begin position="313"/>
        <end position="335"/>
    </location>
</feature>
<keyword evidence="6" id="KW-0328">Glycosyltransferase</keyword>
<dbReference type="GO" id="GO:0006487">
    <property type="term" value="P:protein N-linked glycosylation"/>
    <property type="evidence" value="ECO:0007669"/>
    <property type="project" value="TreeGrafter"/>
</dbReference>
<feature type="transmembrane region" description="Helical" evidence="14">
    <location>
        <begin position="341"/>
        <end position="361"/>
    </location>
</feature>
<evidence type="ECO:0000256" key="1">
    <source>
        <dbReference type="ARBA" id="ARBA00004141"/>
    </source>
</evidence>
<evidence type="ECO:0000256" key="5">
    <source>
        <dbReference type="ARBA" id="ARBA00012583"/>
    </source>
</evidence>
<sequence>MSQHAPSRGRLVEVVVPVYNEARVLVSSVTRLHDYLSGTFPYSFRVTIADNASTDGTWELARGLAERLPHVRAVRLERKGRGRALRHVWRDSDADVVAYMDVDLSTGLEAFLPLVAPLLSGHSDVAIGTRLSRGASVVRGPKRELISRAYNLLLRLALGAGFSDAQCGFKAVRAEVAQALLPAVRDEEWFFDTELLLLAEHHGLRIHEVPVDWVDDPDSRVDILRTALADLRGVARVGRTLLRDPAVPRFALVGALSTVAHLGLFLLLGLVLPAVAANALALLVTAVGNTAANRRFTFGVRGAAGAVRHQLEGGVAFLIGLGVSSGSLALLHAVAPGPGRAVELAVVVAANALATLVRFLLLRGWVFHAGRPARAVRPEAGRADGPVRVLNTDIR</sequence>
<feature type="transmembrane region" description="Helical" evidence="14">
    <location>
        <begin position="274"/>
        <end position="292"/>
    </location>
</feature>
<keyword evidence="12 14" id="KW-0472">Membrane</keyword>
<dbReference type="InterPro" id="IPR001173">
    <property type="entry name" value="Glyco_trans_2-like"/>
</dbReference>
<dbReference type="InterPro" id="IPR029044">
    <property type="entry name" value="Nucleotide-diphossugar_trans"/>
</dbReference>
<gene>
    <name evidence="17" type="ORF">D5H75_26060</name>
</gene>
<keyword evidence="18" id="KW-1185">Reference proteome</keyword>
<dbReference type="PANTHER" id="PTHR10859">
    <property type="entry name" value="GLYCOSYL TRANSFERASE"/>
    <property type="match status" value="1"/>
</dbReference>
<evidence type="ECO:0000313" key="18">
    <source>
        <dbReference type="Proteomes" id="UP000265768"/>
    </source>
</evidence>
<evidence type="ECO:0000256" key="2">
    <source>
        <dbReference type="ARBA" id="ARBA00004389"/>
    </source>
</evidence>